<sequence length="250" mass="27078">MRSSAGDAASRSRSRPHDMQLPPLSSSAALSPPPSPSAQSHASDASTTSWMRMLSSTFLGDATTLFSRQPATPRGASRPAPVETDSALSRLTIDATPTFKIALVGGSAVGKTSIVRRWTRRSFSSQYSPTIGVDVHSLRLPHRRGDVVLQLWDVSSVEVDNTQSSLHALICDELDGIFFVCNVHRVSSIAAIDKWRHSLGKFISAKEIPFFLLCHKADMIQKRIMSSDDIASYSKVGLSALLPRCLVAMA</sequence>
<dbReference type="EMBL" id="JAKCXM010000267">
    <property type="protein sequence ID" value="KAJ0397095.1"/>
    <property type="molecule type" value="Genomic_DNA"/>
</dbReference>
<protein>
    <submittedName>
        <fullName evidence="4">Uncharacterized protein</fullName>
    </submittedName>
</protein>
<dbReference type="Gene3D" id="3.40.50.300">
    <property type="entry name" value="P-loop containing nucleotide triphosphate hydrolases"/>
    <property type="match status" value="1"/>
</dbReference>
<feature type="compositionally biased region" description="Low complexity" evidence="3">
    <location>
        <begin position="37"/>
        <end position="46"/>
    </location>
</feature>
<gene>
    <name evidence="4" type="ORF">P43SY_007983</name>
</gene>
<dbReference type="InterPro" id="IPR027417">
    <property type="entry name" value="P-loop_NTPase"/>
</dbReference>
<evidence type="ECO:0000313" key="5">
    <source>
        <dbReference type="Proteomes" id="UP001209570"/>
    </source>
</evidence>
<feature type="region of interest" description="Disordered" evidence="3">
    <location>
        <begin position="1"/>
        <end position="46"/>
    </location>
</feature>
<dbReference type="GO" id="GO:0003924">
    <property type="term" value="F:GTPase activity"/>
    <property type="evidence" value="ECO:0007669"/>
    <property type="project" value="InterPro"/>
</dbReference>
<keyword evidence="5" id="KW-1185">Reference proteome</keyword>
<feature type="compositionally biased region" description="Low complexity" evidence="3">
    <location>
        <begin position="21"/>
        <end position="30"/>
    </location>
</feature>
<accession>A0AAD5M786</accession>
<keyword evidence="2" id="KW-0342">GTP-binding</keyword>
<keyword evidence="1" id="KW-0547">Nucleotide-binding</keyword>
<dbReference type="PROSITE" id="PS51419">
    <property type="entry name" value="RAB"/>
    <property type="match status" value="1"/>
</dbReference>
<organism evidence="4 5">
    <name type="scientific">Pythium insidiosum</name>
    <name type="common">Pythiosis disease agent</name>
    <dbReference type="NCBI Taxonomy" id="114742"/>
    <lineage>
        <taxon>Eukaryota</taxon>
        <taxon>Sar</taxon>
        <taxon>Stramenopiles</taxon>
        <taxon>Oomycota</taxon>
        <taxon>Peronosporomycetes</taxon>
        <taxon>Pythiales</taxon>
        <taxon>Pythiaceae</taxon>
        <taxon>Pythium</taxon>
    </lineage>
</organism>
<evidence type="ECO:0000256" key="3">
    <source>
        <dbReference type="SAM" id="MobiDB-lite"/>
    </source>
</evidence>
<dbReference type="SUPFAM" id="SSF52540">
    <property type="entry name" value="P-loop containing nucleoside triphosphate hydrolases"/>
    <property type="match status" value="1"/>
</dbReference>
<dbReference type="SMART" id="SM00175">
    <property type="entry name" value="RAB"/>
    <property type="match status" value="1"/>
</dbReference>
<comment type="caution">
    <text evidence="4">The sequence shown here is derived from an EMBL/GenBank/DDBJ whole genome shotgun (WGS) entry which is preliminary data.</text>
</comment>
<dbReference type="AlphaFoldDB" id="A0AAD5M786"/>
<reference evidence="4" key="1">
    <citation type="submission" date="2021-12" db="EMBL/GenBank/DDBJ databases">
        <title>Prjna785345.</title>
        <authorList>
            <person name="Rujirawat T."/>
            <person name="Krajaejun T."/>
        </authorList>
    </citation>
    <scope>NUCLEOTIDE SEQUENCE</scope>
    <source>
        <strain evidence="4">Pi057C3</strain>
    </source>
</reference>
<proteinExistence type="predicted"/>
<name>A0AAD5M786_PYTIN</name>
<dbReference type="GO" id="GO:0005525">
    <property type="term" value="F:GTP binding"/>
    <property type="evidence" value="ECO:0007669"/>
    <property type="project" value="UniProtKB-KW"/>
</dbReference>
<feature type="compositionally biased region" description="Low complexity" evidence="3">
    <location>
        <begin position="1"/>
        <end position="11"/>
    </location>
</feature>
<dbReference type="InterPro" id="IPR001806">
    <property type="entry name" value="Small_GTPase"/>
</dbReference>
<evidence type="ECO:0000256" key="1">
    <source>
        <dbReference type="ARBA" id="ARBA00022741"/>
    </source>
</evidence>
<dbReference type="Proteomes" id="UP001209570">
    <property type="component" value="Unassembled WGS sequence"/>
</dbReference>
<dbReference type="PANTHER" id="PTHR24073">
    <property type="entry name" value="DRAB5-RELATED"/>
    <property type="match status" value="1"/>
</dbReference>
<dbReference type="PRINTS" id="PR00449">
    <property type="entry name" value="RASTRNSFRMNG"/>
</dbReference>
<evidence type="ECO:0000313" key="4">
    <source>
        <dbReference type="EMBL" id="KAJ0397095.1"/>
    </source>
</evidence>
<dbReference type="Pfam" id="PF00071">
    <property type="entry name" value="Ras"/>
    <property type="match status" value="1"/>
</dbReference>
<evidence type="ECO:0000256" key="2">
    <source>
        <dbReference type="ARBA" id="ARBA00023134"/>
    </source>
</evidence>